<dbReference type="AlphaFoldDB" id="A0A842J6F1"/>
<organism evidence="2 3">
    <name type="scientific">Campylobacter massiliensis</name>
    <dbReference type="NCBI Taxonomy" id="2762557"/>
    <lineage>
        <taxon>Bacteria</taxon>
        <taxon>Pseudomonadati</taxon>
        <taxon>Campylobacterota</taxon>
        <taxon>Epsilonproteobacteria</taxon>
        <taxon>Campylobacterales</taxon>
        <taxon>Campylobacteraceae</taxon>
        <taxon>Campylobacter</taxon>
    </lineage>
</organism>
<dbReference type="EMBL" id="JACLZK010000002">
    <property type="protein sequence ID" value="MBC2883048.1"/>
    <property type="molecule type" value="Genomic_DNA"/>
</dbReference>
<evidence type="ECO:0000313" key="3">
    <source>
        <dbReference type="Proteomes" id="UP000552683"/>
    </source>
</evidence>
<gene>
    <name evidence="2" type="ORF">H7R39_07250</name>
</gene>
<evidence type="ECO:0000256" key="1">
    <source>
        <dbReference type="SAM" id="Phobius"/>
    </source>
</evidence>
<accession>A0A842J6F1</accession>
<keyword evidence="1" id="KW-1133">Transmembrane helix</keyword>
<feature type="transmembrane region" description="Helical" evidence="1">
    <location>
        <begin position="89"/>
        <end position="116"/>
    </location>
</feature>
<comment type="caution">
    <text evidence="2">The sequence shown here is derived from an EMBL/GenBank/DDBJ whole genome shotgun (WGS) entry which is preliminary data.</text>
</comment>
<evidence type="ECO:0000313" key="2">
    <source>
        <dbReference type="EMBL" id="MBC2883048.1"/>
    </source>
</evidence>
<keyword evidence="3" id="KW-1185">Reference proteome</keyword>
<dbReference type="Proteomes" id="UP000552683">
    <property type="component" value="Unassembled WGS sequence"/>
</dbReference>
<keyword evidence="1" id="KW-0812">Transmembrane</keyword>
<proteinExistence type="predicted"/>
<sequence>MFALGIFIIPGDILSSYPICAKFVNFMKQYFPNVQIFSDVSPFKQEIEFYTSYMWVIGLLWAAEMTFYATCCYTIFYREDKELQEKVKSFSWPLLIFAFGMSIFGIYVYYTGYIVTGGVSFMAWSIEIDFATKFEIFQYILLFQAIFMFGVAMFVALFCTLFYKIYEN</sequence>
<keyword evidence="1" id="KW-0472">Membrane</keyword>
<reference evidence="2 3" key="1">
    <citation type="submission" date="2020-08" db="EMBL/GenBank/DDBJ databases">
        <title>Complete genome and description of Campylobacter massiliensis Marseille-Q3452 sp. nov.</title>
        <authorList>
            <person name="Antezack A."/>
        </authorList>
    </citation>
    <scope>NUCLEOTIDE SEQUENCE [LARGE SCALE GENOMIC DNA]</scope>
    <source>
        <strain evidence="2 3">Marseille-Q3452</strain>
    </source>
</reference>
<name>A0A842J6F1_9BACT</name>
<feature type="transmembrane region" description="Helical" evidence="1">
    <location>
        <begin position="53"/>
        <end position="77"/>
    </location>
</feature>
<feature type="transmembrane region" description="Helical" evidence="1">
    <location>
        <begin position="136"/>
        <end position="163"/>
    </location>
</feature>
<protein>
    <submittedName>
        <fullName evidence="2">Uncharacterized protein</fullName>
    </submittedName>
</protein>